<dbReference type="Gene3D" id="3.10.350.10">
    <property type="entry name" value="LysM domain"/>
    <property type="match status" value="1"/>
</dbReference>
<dbReference type="InterPro" id="IPR018392">
    <property type="entry name" value="LysM"/>
</dbReference>
<dbReference type="EMBL" id="RZGK01000022">
    <property type="protein sequence ID" value="KAF9690995.1"/>
    <property type="molecule type" value="Genomic_DNA"/>
</dbReference>
<gene>
    <name evidence="3" type="ORF">EKO04_011061</name>
</gene>
<feature type="domain" description="LysM" evidence="2">
    <location>
        <begin position="53"/>
        <end position="97"/>
    </location>
</feature>
<dbReference type="OrthoDB" id="2107166at2759"/>
<dbReference type="CDD" id="cd00118">
    <property type="entry name" value="LysM"/>
    <property type="match status" value="1"/>
</dbReference>
<proteinExistence type="predicted"/>
<dbReference type="PROSITE" id="PS51782">
    <property type="entry name" value="LYSM"/>
    <property type="match status" value="1"/>
</dbReference>
<reference evidence="3" key="1">
    <citation type="submission" date="2018-12" db="EMBL/GenBank/DDBJ databases">
        <authorList>
            <person name="Syme R.A."/>
            <person name="Farfan-Caceres L."/>
            <person name="Lichtenzveig J."/>
        </authorList>
    </citation>
    <scope>NUCLEOTIDE SEQUENCE</scope>
    <source>
        <strain evidence="3">Al4</strain>
    </source>
</reference>
<dbReference type="Pfam" id="PF01476">
    <property type="entry name" value="LysM"/>
    <property type="match status" value="1"/>
</dbReference>
<evidence type="ECO:0000313" key="4">
    <source>
        <dbReference type="Proteomes" id="UP000651452"/>
    </source>
</evidence>
<comment type="caution">
    <text evidence="3">The sequence shown here is derived from an EMBL/GenBank/DDBJ whole genome shotgun (WGS) entry which is preliminary data.</text>
</comment>
<keyword evidence="1" id="KW-0732">Signal</keyword>
<organism evidence="3 4">
    <name type="scientific">Ascochyta lentis</name>
    <dbReference type="NCBI Taxonomy" id="205686"/>
    <lineage>
        <taxon>Eukaryota</taxon>
        <taxon>Fungi</taxon>
        <taxon>Dikarya</taxon>
        <taxon>Ascomycota</taxon>
        <taxon>Pezizomycotina</taxon>
        <taxon>Dothideomycetes</taxon>
        <taxon>Pleosporomycetidae</taxon>
        <taxon>Pleosporales</taxon>
        <taxon>Pleosporineae</taxon>
        <taxon>Didymellaceae</taxon>
        <taxon>Ascochyta</taxon>
    </lineage>
</organism>
<dbReference type="Proteomes" id="UP000651452">
    <property type="component" value="Unassembled WGS sequence"/>
</dbReference>
<evidence type="ECO:0000259" key="2">
    <source>
        <dbReference type="PROSITE" id="PS51782"/>
    </source>
</evidence>
<feature type="chain" id="PRO_5034688523" description="LysM domain-containing protein" evidence="1">
    <location>
        <begin position="21"/>
        <end position="120"/>
    </location>
</feature>
<protein>
    <recommendedName>
        <fullName evidence="2">LysM domain-containing protein</fullName>
    </recommendedName>
</protein>
<dbReference type="SMART" id="SM00257">
    <property type="entry name" value="LysM"/>
    <property type="match status" value="1"/>
</dbReference>
<evidence type="ECO:0000256" key="1">
    <source>
        <dbReference type="SAM" id="SignalP"/>
    </source>
</evidence>
<dbReference type="InterPro" id="IPR036779">
    <property type="entry name" value="LysM_dom_sf"/>
</dbReference>
<feature type="signal peptide" evidence="1">
    <location>
        <begin position="1"/>
        <end position="20"/>
    </location>
</feature>
<dbReference type="AlphaFoldDB" id="A0A8H7IUP4"/>
<name>A0A8H7IUP4_9PLEO</name>
<accession>A0A8H7IUP4</accession>
<keyword evidence="4" id="KW-1185">Reference proteome</keyword>
<dbReference type="SUPFAM" id="SSF54106">
    <property type="entry name" value="LysM domain"/>
    <property type="match status" value="1"/>
</dbReference>
<evidence type="ECO:0000313" key="3">
    <source>
        <dbReference type="EMBL" id="KAF9690995.1"/>
    </source>
</evidence>
<sequence length="120" mass="12087">MKTTTTALLFLSALIPTAIATPVTPLQSRHNHIQLIQRASSNSTTPSTTAAGTTVTIAEGDTLSSIAATAGVGVCDLAKANGIQDPDVIEAGASLKIPAPAARKDDTSCLKGMNAASKAE</sequence>
<reference evidence="3" key="2">
    <citation type="submission" date="2020-09" db="EMBL/GenBank/DDBJ databases">
        <title>Reference genome assembly for Australian Ascochyta lentis isolate Al4.</title>
        <authorList>
            <person name="Lee R.C."/>
            <person name="Farfan-Caceres L.M."/>
            <person name="Debler J.W."/>
            <person name="Williams A.H."/>
            <person name="Henares B.M."/>
        </authorList>
    </citation>
    <scope>NUCLEOTIDE SEQUENCE</scope>
    <source>
        <strain evidence="3">Al4</strain>
    </source>
</reference>